<comment type="caution">
    <text evidence="1">The sequence shown here is derived from an EMBL/GenBank/DDBJ whole genome shotgun (WGS) entry which is preliminary data.</text>
</comment>
<proteinExistence type="predicted"/>
<protein>
    <recommendedName>
        <fullName evidence="3">SHOCT domain-containing protein</fullName>
    </recommendedName>
</protein>
<evidence type="ECO:0008006" key="3">
    <source>
        <dbReference type="Google" id="ProtNLM"/>
    </source>
</evidence>
<evidence type="ECO:0000313" key="2">
    <source>
        <dbReference type="Proteomes" id="UP000473885"/>
    </source>
</evidence>
<organism evidence="1 2">
    <name type="scientific">Clostridium niameyense</name>
    <dbReference type="NCBI Taxonomy" id="1622073"/>
    <lineage>
        <taxon>Bacteria</taxon>
        <taxon>Bacillati</taxon>
        <taxon>Bacillota</taxon>
        <taxon>Clostridia</taxon>
        <taxon>Eubacteriales</taxon>
        <taxon>Clostridiaceae</taxon>
        <taxon>Clostridium</taxon>
    </lineage>
</organism>
<dbReference type="EMBL" id="SXDP01000002">
    <property type="protein sequence ID" value="NEZ46288.1"/>
    <property type="molecule type" value="Genomic_DNA"/>
</dbReference>
<gene>
    <name evidence="1" type="ORF">FDF74_03560</name>
</gene>
<name>A0A6M0RAN8_9CLOT</name>
<reference evidence="1 2" key="1">
    <citation type="submission" date="2019-04" db="EMBL/GenBank/DDBJ databases">
        <title>Genome sequencing of Clostridium botulinum Groups I-IV and Clostridium butyricum.</title>
        <authorList>
            <person name="Brunt J."/>
            <person name="Van Vliet A.H.M."/>
            <person name="Stringer S.C."/>
            <person name="Carter A.T."/>
            <person name="Peck M.W."/>
        </authorList>
    </citation>
    <scope>NUCLEOTIDE SEQUENCE [LARGE SCALE GENOMIC DNA]</scope>
    <source>
        <strain evidence="1 2">IFR 18/094</strain>
    </source>
</reference>
<dbReference type="RefSeq" id="WP_163248573.1">
    <property type="nucleotide sequence ID" value="NZ_SXDP01000002.1"/>
</dbReference>
<dbReference type="AlphaFoldDB" id="A0A6M0RAN8"/>
<accession>A0A6M0RAN8</accession>
<dbReference type="Proteomes" id="UP000473885">
    <property type="component" value="Unassembled WGS sequence"/>
</dbReference>
<keyword evidence="2" id="KW-1185">Reference proteome</keyword>
<evidence type="ECO:0000313" key="1">
    <source>
        <dbReference type="EMBL" id="NEZ46288.1"/>
    </source>
</evidence>
<sequence length="128" mass="14853">MYFTRIGDMYTNIRGGGTDLAIIRSAIEGEKDRDRIKEIKTEVIDKRTTIIKLLDDNGNKKIIKFKSSDYDVFFRLIPEKEKSLLQDREVNIDPNINAIYKLDKLRKEGVLTEEEFSLKKGELLGKIN</sequence>